<feature type="region of interest" description="Disordered" evidence="1">
    <location>
        <begin position="107"/>
        <end position="127"/>
    </location>
</feature>
<gene>
    <name evidence="2" type="ORF">NDU88_004806</name>
</gene>
<feature type="compositionally biased region" description="Basic and acidic residues" evidence="1">
    <location>
        <begin position="70"/>
        <end position="84"/>
    </location>
</feature>
<keyword evidence="3" id="KW-1185">Reference proteome</keyword>
<comment type="caution">
    <text evidence="2">The sequence shown here is derived from an EMBL/GenBank/DDBJ whole genome shotgun (WGS) entry which is preliminary data.</text>
</comment>
<organism evidence="2 3">
    <name type="scientific">Pleurodeles waltl</name>
    <name type="common">Iberian ribbed newt</name>
    <dbReference type="NCBI Taxonomy" id="8319"/>
    <lineage>
        <taxon>Eukaryota</taxon>
        <taxon>Metazoa</taxon>
        <taxon>Chordata</taxon>
        <taxon>Craniata</taxon>
        <taxon>Vertebrata</taxon>
        <taxon>Euteleostomi</taxon>
        <taxon>Amphibia</taxon>
        <taxon>Batrachia</taxon>
        <taxon>Caudata</taxon>
        <taxon>Salamandroidea</taxon>
        <taxon>Salamandridae</taxon>
        <taxon>Pleurodelinae</taxon>
        <taxon>Pleurodeles</taxon>
    </lineage>
</organism>
<name>A0AAV7UH60_PLEWA</name>
<feature type="compositionally biased region" description="Basic residues" evidence="1">
    <location>
        <begin position="1"/>
        <end position="12"/>
    </location>
</feature>
<proteinExistence type="predicted"/>
<evidence type="ECO:0000313" key="2">
    <source>
        <dbReference type="EMBL" id="KAJ1188041.1"/>
    </source>
</evidence>
<dbReference type="Proteomes" id="UP001066276">
    <property type="component" value="Chromosome 3_1"/>
</dbReference>
<feature type="region of interest" description="Disordered" evidence="1">
    <location>
        <begin position="150"/>
        <end position="177"/>
    </location>
</feature>
<feature type="compositionally biased region" description="Basic and acidic residues" evidence="1">
    <location>
        <begin position="38"/>
        <end position="53"/>
    </location>
</feature>
<dbReference type="AlphaFoldDB" id="A0AAV7UH60"/>
<evidence type="ECO:0000313" key="3">
    <source>
        <dbReference type="Proteomes" id="UP001066276"/>
    </source>
</evidence>
<feature type="region of interest" description="Disordered" evidence="1">
    <location>
        <begin position="1"/>
        <end position="84"/>
    </location>
</feature>
<dbReference type="EMBL" id="JANPWB010000005">
    <property type="protein sequence ID" value="KAJ1188041.1"/>
    <property type="molecule type" value="Genomic_DNA"/>
</dbReference>
<reference evidence="2" key="1">
    <citation type="journal article" date="2022" name="bioRxiv">
        <title>Sequencing and chromosome-scale assembly of the giantPleurodeles waltlgenome.</title>
        <authorList>
            <person name="Brown T."/>
            <person name="Elewa A."/>
            <person name="Iarovenko S."/>
            <person name="Subramanian E."/>
            <person name="Araus A.J."/>
            <person name="Petzold A."/>
            <person name="Susuki M."/>
            <person name="Suzuki K.-i.T."/>
            <person name="Hayashi T."/>
            <person name="Toyoda A."/>
            <person name="Oliveira C."/>
            <person name="Osipova E."/>
            <person name="Leigh N.D."/>
            <person name="Simon A."/>
            <person name="Yun M.H."/>
        </authorList>
    </citation>
    <scope>NUCLEOTIDE SEQUENCE</scope>
    <source>
        <strain evidence="2">20211129_DDA</strain>
        <tissue evidence="2">Liver</tissue>
    </source>
</reference>
<evidence type="ECO:0000256" key="1">
    <source>
        <dbReference type="SAM" id="MobiDB-lite"/>
    </source>
</evidence>
<accession>A0AAV7UH60</accession>
<sequence>MASQKYPKKVVRTPRQAPGVEQSKPEQSKLATRKRHRPENPRGQEVKYNDHKTQAINAKSSKKKTAPLTKRMDHRPNPNDERIAATEARLLAHSLVYLDFPPACGAPSLKPSQPPSRPLSAGQARAGSNVPLPGGAFCRQQALAGARAFPYTPPASASTRQPPHLTPMGRRRRGSCDPLRAVCSRDHDKARTAVAVKRAVIKRARPR</sequence>
<protein>
    <submittedName>
        <fullName evidence="2">Uncharacterized protein</fullName>
    </submittedName>
</protein>